<evidence type="ECO:0000256" key="9">
    <source>
        <dbReference type="ARBA" id="ARBA00023136"/>
    </source>
</evidence>
<dbReference type="SUPFAM" id="SSF49503">
    <property type="entry name" value="Cupredoxins"/>
    <property type="match status" value="1"/>
</dbReference>
<gene>
    <name evidence="16" type="ORF">SAMN05661044_04262</name>
</gene>
<evidence type="ECO:0000256" key="8">
    <source>
        <dbReference type="ARBA" id="ARBA00022989"/>
    </source>
</evidence>
<protein>
    <recommendedName>
        <fullName evidence="11">Cytochrome c oxidase subunit 2</fullName>
        <ecNumber evidence="11">7.1.1.9</ecNumber>
    </recommendedName>
</protein>
<evidence type="ECO:0000256" key="2">
    <source>
        <dbReference type="ARBA" id="ARBA00007866"/>
    </source>
</evidence>
<evidence type="ECO:0000256" key="11">
    <source>
        <dbReference type="RuleBase" id="RU004024"/>
    </source>
</evidence>
<evidence type="ECO:0000313" key="16">
    <source>
        <dbReference type="EMBL" id="SEM10556.1"/>
    </source>
</evidence>
<dbReference type="PROSITE" id="PS50999">
    <property type="entry name" value="COX2_TM"/>
    <property type="match status" value="1"/>
</dbReference>
<keyword evidence="9 12" id="KW-0472">Membrane</keyword>
<dbReference type="InterPro" id="IPR036257">
    <property type="entry name" value="Cyt_c_oxidase_su2_TM_sf"/>
</dbReference>
<keyword evidence="11" id="KW-0186">Copper</keyword>
<keyword evidence="8 12" id="KW-1133">Transmembrane helix</keyword>
<feature type="transmembrane region" description="Helical" evidence="12">
    <location>
        <begin position="102"/>
        <end position="123"/>
    </location>
</feature>
<keyword evidence="3 10" id="KW-0813">Transport</keyword>
<dbReference type="PROSITE" id="PS50857">
    <property type="entry name" value="COX2_CUA"/>
    <property type="match status" value="1"/>
</dbReference>
<reference evidence="17" key="1">
    <citation type="submission" date="2016-10" db="EMBL/GenBank/DDBJ databases">
        <authorList>
            <person name="Varghese N."/>
            <person name="Submissions S."/>
        </authorList>
    </citation>
    <scope>NUCLEOTIDE SEQUENCE [LARGE SCALE GENOMIC DNA]</scope>
    <source>
        <strain evidence="17">DSM 18733</strain>
    </source>
</reference>
<keyword evidence="17" id="KW-1185">Reference proteome</keyword>
<dbReference type="SUPFAM" id="SSF81464">
    <property type="entry name" value="Cytochrome c oxidase subunit II-like, transmembrane region"/>
    <property type="match status" value="1"/>
</dbReference>
<keyword evidence="11" id="KW-0479">Metal-binding</keyword>
<name>A0A1H7VMT6_OLID1</name>
<feature type="domain" description="Cytochrome oxidase subunit II transmembrane region profile" evidence="15">
    <location>
        <begin position="164"/>
        <end position="259"/>
    </location>
</feature>
<dbReference type="OrthoDB" id="9781261at2"/>
<evidence type="ECO:0000256" key="5">
    <source>
        <dbReference type="ARBA" id="ARBA00022692"/>
    </source>
</evidence>
<comment type="subcellular location">
    <subcellularLocation>
        <location evidence="10">Cell membrane</location>
        <topology evidence="10">Multi-pass membrane protein</topology>
    </subcellularLocation>
    <subcellularLocation>
        <location evidence="1">Membrane</location>
        <topology evidence="1">Multi-pass membrane protein</topology>
    </subcellularLocation>
</comment>
<dbReference type="InterPro" id="IPR002429">
    <property type="entry name" value="CcO_II-like_C"/>
</dbReference>
<feature type="signal peptide" evidence="13">
    <location>
        <begin position="1"/>
        <end position="29"/>
    </location>
</feature>
<proteinExistence type="inferred from homology"/>
<feature type="transmembrane region" description="Helical" evidence="12">
    <location>
        <begin position="232"/>
        <end position="252"/>
    </location>
</feature>
<evidence type="ECO:0000256" key="7">
    <source>
        <dbReference type="ARBA" id="ARBA00022982"/>
    </source>
</evidence>
<dbReference type="GO" id="GO:0005507">
    <property type="term" value="F:copper ion binding"/>
    <property type="evidence" value="ECO:0007669"/>
    <property type="project" value="InterPro"/>
</dbReference>
<sequence>MRYKKYINFKTIFSLVICALLSLQTPAFAQAEDSAATTNDTSQVVSSSELQAKADSTGKTVSDTTGNAVAAQTPAGTSASSNAVEAAQQEEKSIDPQVYKNFFYYVLLFFLVCIVVGIIGKIIQVYELTKEMQGKGKRVNWNKFNGILFLIMLFLGLYGSYWSYVHHGSIAWRDAASEHGAKIDSMFIITTVITTIVFVLTHILLFGFSFVYKSTGKRKAYFYPHNNLVEKIWTIVPAIVLTILVLFGFFTWRSITNVPDDVAANALQVEITGEQFAWNVRYAGRDNKIGKRSIKLTTPMNGLGIDFNDKSAWDDVRGSDIVLPVGKPVRFTINSKDILHSFYMPDFRVQMNAVPGMATHFQMTPRFTTQEMREKLNNPEFDFVMLCAKICGQGHYNMQKTVRIVTEAEYKEWLSTQTYFFDEEAKKEFKANQAAKTVEKKEDNKQLALNN</sequence>
<evidence type="ECO:0000256" key="12">
    <source>
        <dbReference type="SAM" id="Phobius"/>
    </source>
</evidence>
<dbReference type="STRING" id="407022.SAMN05661044_04262"/>
<dbReference type="InterPro" id="IPR008972">
    <property type="entry name" value="Cupredoxin"/>
</dbReference>
<evidence type="ECO:0000256" key="6">
    <source>
        <dbReference type="ARBA" id="ARBA00022967"/>
    </source>
</evidence>
<feature type="chain" id="PRO_5011525423" description="Cytochrome c oxidase subunit 2" evidence="13">
    <location>
        <begin position="30"/>
        <end position="451"/>
    </location>
</feature>
<dbReference type="GO" id="GO:0042773">
    <property type="term" value="P:ATP synthesis coupled electron transport"/>
    <property type="evidence" value="ECO:0007669"/>
    <property type="project" value="TreeGrafter"/>
</dbReference>
<keyword evidence="13" id="KW-0732">Signal</keyword>
<comment type="similarity">
    <text evidence="2 10">Belongs to the cytochrome c oxidase subunit 2 family.</text>
</comment>
<dbReference type="GO" id="GO:0005886">
    <property type="term" value="C:plasma membrane"/>
    <property type="evidence" value="ECO:0007669"/>
    <property type="project" value="UniProtKB-SubCell"/>
</dbReference>
<keyword evidence="7 10" id="KW-0249">Electron transport</keyword>
<dbReference type="RefSeq" id="WP_093328635.1">
    <property type="nucleotide sequence ID" value="NZ_FOAF01000007.1"/>
</dbReference>
<keyword evidence="5 10" id="KW-0812">Transmembrane</keyword>
<dbReference type="Pfam" id="PF02790">
    <property type="entry name" value="COX2_TM"/>
    <property type="match status" value="1"/>
</dbReference>
<dbReference type="InterPro" id="IPR011759">
    <property type="entry name" value="Cyt_c_oxidase_su2_TM_dom"/>
</dbReference>
<dbReference type="PANTHER" id="PTHR22888">
    <property type="entry name" value="CYTOCHROME C OXIDASE, SUBUNIT II"/>
    <property type="match status" value="1"/>
</dbReference>
<evidence type="ECO:0000256" key="3">
    <source>
        <dbReference type="ARBA" id="ARBA00022448"/>
    </source>
</evidence>
<feature type="transmembrane region" description="Helical" evidence="12">
    <location>
        <begin position="185"/>
        <end position="211"/>
    </location>
</feature>
<keyword evidence="4 10" id="KW-0679">Respiratory chain</keyword>
<dbReference type="GO" id="GO:0004129">
    <property type="term" value="F:cytochrome-c oxidase activity"/>
    <property type="evidence" value="ECO:0007669"/>
    <property type="project" value="UniProtKB-EC"/>
</dbReference>
<feature type="domain" description="Cytochrome oxidase subunit II copper A binding" evidence="14">
    <location>
        <begin position="264"/>
        <end position="416"/>
    </location>
</feature>
<dbReference type="Gene3D" id="1.10.287.90">
    <property type="match status" value="1"/>
</dbReference>
<dbReference type="AlphaFoldDB" id="A0A1H7VMT6"/>
<evidence type="ECO:0000256" key="10">
    <source>
        <dbReference type="RuleBase" id="RU000456"/>
    </source>
</evidence>
<dbReference type="Pfam" id="PF00116">
    <property type="entry name" value="COX2"/>
    <property type="match status" value="1"/>
</dbReference>
<dbReference type="PANTHER" id="PTHR22888:SF9">
    <property type="entry name" value="CYTOCHROME C OXIDASE SUBUNIT 2"/>
    <property type="match status" value="1"/>
</dbReference>
<accession>A0A1H7VMT6</accession>
<evidence type="ECO:0000256" key="4">
    <source>
        <dbReference type="ARBA" id="ARBA00022660"/>
    </source>
</evidence>
<organism evidence="16 17">
    <name type="scientific">Olivibacter domesticus</name>
    <name type="common">Pseudosphingobacterium domesticum</name>
    <dbReference type="NCBI Taxonomy" id="407022"/>
    <lineage>
        <taxon>Bacteria</taxon>
        <taxon>Pseudomonadati</taxon>
        <taxon>Bacteroidota</taxon>
        <taxon>Sphingobacteriia</taxon>
        <taxon>Sphingobacteriales</taxon>
        <taxon>Sphingobacteriaceae</taxon>
        <taxon>Olivibacter</taxon>
    </lineage>
</organism>
<dbReference type="EC" id="7.1.1.9" evidence="11"/>
<evidence type="ECO:0000259" key="14">
    <source>
        <dbReference type="PROSITE" id="PS50857"/>
    </source>
</evidence>
<dbReference type="Gene3D" id="2.60.40.420">
    <property type="entry name" value="Cupredoxins - blue copper proteins"/>
    <property type="match status" value="1"/>
</dbReference>
<keyword evidence="6" id="KW-1278">Translocase</keyword>
<comment type="cofactor">
    <cofactor evidence="11">
        <name>Cu cation</name>
        <dbReference type="ChEBI" id="CHEBI:23378"/>
    </cofactor>
    <text evidence="11">Binds a copper A center.</text>
</comment>
<evidence type="ECO:0000256" key="1">
    <source>
        <dbReference type="ARBA" id="ARBA00004141"/>
    </source>
</evidence>
<evidence type="ECO:0000256" key="13">
    <source>
        <dbReference type="SAM" id="SignalP"/>
    </source>
</evidence>
<evidence type="ECO:0000313" key="17">
    <source>
        <dbReference type="Proteomes" id="UP000199421"/>
    </source>
</evidence>
<feature type="transmembrane region" description="Helical" evidence="12">
    <location>
        <begin position="144"/>
        <end position="165"/>
    </location>
</feature>
<comment type="catalytic activity">
    <reaction evidence="11">
        <text>4 Fe(II)-[cytochrome c] + O2 + 8 H(+)(in) = 4 Fe(III)-[cytochrome c] + 2 H2O + 4 H(+)(out)</text>
        <dbReference type="Rhea" id="RHEA:11436"/>
        <dbReference type="Rhea" id="RHEA-COMP:10350"/>
        <dbReference type="Rhea" id="RHEA-COMP:14399"/>
        <dbReference type="ChEBI" id="CHEBI:15377"/>
        <dbReference type="ChEBI" id="CHEBI:15378"/>
        <dbReference type="ChEBI" id="CHEBI:15379"/>
        <dbReference type="ChEBI" id="CHEBI:29033"/>
        <dbReference type="ChEBI" id="CHEBI:29034"/>
        <dbReference type="EC" id="7.1.1.9"/>
    </reaction>
</comment>
<dbReference type="InterPro" id="IPR045187">
    <property type="entry name" value="CcO_II"/>
</dbReference>
<comment type="function">
    <text evidence="11">Subunits I and II form the functional core of the enzyme complex. Electrons originating in cytochrome c are transferred via heme a and Cu(A) to the binuclear center formed by heme a3 and Cu(B).</text>
</comment>
<dbReference type="EMBL" id="FOAF01000007">
    <property type="protein sequence ID" value="SEM10556.1"/>
    <property type="molecule type" value="Genomic_DNA"/>
</dbReference>
<evidence type="ECO:0000259" key="15">
    <source>
        <dbReference type="PROSITE" id="PS50999"/>
    </source>
</evidence>
<dbReference type="Proteomes" id="UP000199421">
    <property type="component" value="Unassembled WGS sequence"/>
</dbReference>